<keyword evidence="1" id="KW-0694">RNA-binding</keyword>
<dbReference type="AlphaFoldDB" id="A0A4W5L738"/>
<dbReference type="PROSITE" id="PS50102">
    <property type="entry name" value="RRM"/>
    <property type="match status" value="1"/>
</dbReference>
<dbReference type="Pfam" id="PF00076">
    <property type="entry name" value="RRM_1"/>
    <property type="match status" value="1"/>
</dbReference>
<dbReference type="Proteomes" id="UP000314982">
    <property type="component" value="Unassembled WGS sequence"/>
</dbReference>
<proteinExistence type="predicted"/>
<evidence type="ECO:0000313" key="4">
    <source>
        <dbReference type="Proteomes" id="UP000314982"/>
    </source>
</evidence>
<name>A0A4W5L738_9TELE</name>
<reference evidence="3" key="3">
    <citation type="submission" date="2025-09" db="UniProtKB">
        <authorList>
            <consortium name="Ensembl"/>
        </authorList>
    </citation>
    <scope>IDENTIFICATION</scope>
</reference>
<keyword evidence="4" id="KW-1185">Reference proteome</keyword>
<evidence type="ECO:0000259" key="2">
    <source>
        <dbReference type="PROSITE" id="PS50102"/>
    </source>
</evidence>
<feature type="domain" description="RRM" evidence="2">
    <location>
        <begin position="43"/>
        <end position="85"/>
    </location>
</feature>
<dbReference type="InterPro" id="IPR035979">
    <property type="entry name" value="RBD_domain_sf"/>
</dbReference>
<sequence length="89" mass="9863">MHLAWHLARGATELCHGCHGQAPWPAAVVHAGFCVPLSDRRNDKYSGQPRGFGFVTFEDPSVIERVLSDTHTLDGRNVEVKRAVPRDSQ</sequence>
<dbReference type="GO" id="GO:0003723">
    <property type="term" value="F:RNA binding"/>
    <property type="evidence" value="ECO:0007669"/>
    <property type="project" value="UniProtKB-UniRule"/>
</dbReference>
<evidence type="ECO:0000256" key="1">
    <source>
        <dbReference type="PROSITE-ProRule" id="PRU00176"/>
    </source>
</evidence>
<dbReference type="InterPro" id="IPR012677">
    <property type="entry name" value="Nucleotide-bd_a/b_plait_sf"/>
</dbReference>
<dbReference type="PANTHER" id="PTHR48035:SF2">
    <property type="entry name" value="RNA-BINDING REGION RNP-1 DOMAIN-CONTAINING PROTEIN"/>
    <property type="match status" value="1"/>
</dbReference>
<dbReference type="InterPro" id="IPR000504">
    <property type="entry name" value="RRM_dom"/>
</dbReference>
<dbReference type="Gene3D" id="3.30.70.330">
    <property type="match status" value="1"/>
</dbReference>
<protein>
    <recommendedName>
        <fullName evidence="2">RRM domain-containing protein</fullName>
    </recommendedName>
</protein>
<reference evidence="4" key="1">
    <citation type="submission" date="2018-06" db="EMBL/GenBank/DDBJ databases">
        <title>Genome assembly of Danube salmon.</title>
        <authorList>
            <person name="Macqueen D.J."/>
            <person name="Gundappa M.K."/>
        </authorList>
    </citation>
    <scope>NUCLEOTIDE SEQUENCE [LARGE SCALE GENOMIC DNA]</scope>
</reference>
<evidence type="ECO:0000313" key="3">
    <source>
        <dbReference type="Ensembl" id="ENSHHUP00000020320.1"/>
    </source>
</evidence>
<dbReference type="SUPFAM" id="SSF54928">
    <property type="entry name" value="RNA-binding domain, RBD"/>
    <property type="match status" value="1"/>
</dbReference>
<organism evidence="3 4">
    <name type="scientific">Hucho hucho</name>
    <name type="common">huchen</name>
    <dbReference type="NCBI Taxonomy" id="62062"/>
    <lineage>
        <taxon>Eukaryota</taxon>
        <taxon>Metazoa</taxon>
        <taxon>Chordata</taxon>
        <taxon>Craniata</taxon>
        <taxon>Vertebrata</taxon>
        <taxon>Euteleostomi</taxon>
        <taxon>Actinopterygii</taxon>
        <taxon>Neopterygii</taxon>
        <taxon>Teleostei</taxon>
        <taxon>Protacanthopterygii</taxon>
        <taxon>Salmoniformes</taxon>
        <taxon>Salmonidae</taxon>
        <taxon>Salmoninae</taxon>
        <taxon>Hucho</taxon>
    </lineage>
</organism>
<reference evidence="3" key="2">
    <citation type="submission" date="2025-08" db="UniProtKB">
        <authorList>
            <consortium name="Ensembl"/>
        </authorList>
    </citation>
    <scope>IDENTIFICATION</scope>
</reference>
<accession>A0A4W5L738</accession>
<dbReference type="PANTHER" id="PTHR48035">
    <property type="entry name" value="HETEROGENEOUS NUCLEAR RIBONUCLEOPROTEIN 1"/>
    <property type="match status" value="1"/>
</dbReference>
<dbReference type="InterPro" id="IPR053260">
    <property type="entry name" value="hnRNP"/>
</dbReference>
<dbReference type="STRING" id="62062.ENSHHUP00000020320"/>
<dbReference type="Ensembl" id="ENSHHUT00000021073.1">
    <property type="protein sequence ID" value="ENSHHUP00000020320.1"/>
    <property type="gene ID" value="ENSHHUG00000012711.1"/>
</dbReference>